<protein>
    <recommendedName>
        <fullName evidence="4">AB hydrolase-1 domain-containing protein</fullName>
    </recommendedName>
</protein>
<dbReference type="Pfam" id="PF08386">
    <property type="entry name" value="Abhydrolase_4"/>
    <property type="match status" value="1"/>
</dbReference>
<evidence type="ECO:0000259" key="1">
    <source>
        <dbReference type="Pfam" id="PF00561"/>
    </source>
</evidence>
<reference evidence="3" key="1">
    <citation type="submission" date="2018-05" db="EMBL/GenBank/DDBJ databases">
        <authorList>
            <person name="Lanie J.A."/>
            <person name="Ng W.-L."/>
            <person name="Kazmierczak K.M."/>
            <person name="Andrzejewski T.M."/>
            <person name="Davidsen T.M."/>
            <person name="Wayne K.J."/>
            <person name="Tettelin H."/>
            <person name="Glass J.I."/>
            <person name="Rusch D."/>
            <person name="Podicherti R."/>
            <person name="Tsui H.-C.T."/>
            <person name="Winkler M.E."/>
        </authorList>
    </citation>
    <scope>NUCLEOTIDE SEQUENCE</scope>
</reference>
<organism evidence="3">
    <name type="scientific">marine metagenome</name>
    <dbReference type="NCBI Taxonomy" id="408172"/>
    <lineage>
        <taxon>unclassified sequences</taxon>
        <taxon>metagenomes</taxon>
        <taxon>ecological metagenomes</taxon>
    </lineage>
</organism>
<dbReference type="Pfam" id="PF00561">
    <property type="entry name" value="Abhydrolase_1"/>
    <property type="match status" value="1"/>
</dbReference>
<dbReference type="Gene3D" id="3.40.50.1820">
    <property type="entry name" value="alpha/beta hydrolase"/>
    <property type="match status" value="1"/>
</dbReference>
<dbReference type="InterPro" id="IPR013595">
    <property type="entry name" value="Pept_S33_TAP-like_C"/>
</dbReference>
<feature type="domain" description="AB hydrolase-1" evidence="1">
    <location>
        <begin position="2"/>
        <end position="128"/>
    </location>
</feature>
<evidence type="ECO:0000259" key="2">
    <source>
        <dbReference type="Pfam" id="PF08386"/>
    </source>
</evidence>
<name>A0A381YM34_9ZZZZ</name>
<dbReference type="AlphaFoldDB" id="A0A381YM34"/>
<dbReference type="InterPro" id="IPR029058">
    <property type="entry name" value="AB_hydrolase_fold"/>
</dbReference>
<sequence>MVDQKGSGESEPSLDCWEVDQGLNENSISACKTRLSLEGIDFSSYQVKEIAEDIVQLRVSLGIKKWNLYGVSFGSRIALELLSIDDEAVNSVVLDSPLPSHVAAYDSLPSESERAINLTLNNCQKVNECDLSLLIQEASDCPHTQSLMSECLNNLLTRLNKDPIMFSDSENTISVDDSTFAFELVNTLAHPNGKSTVTKAVMLALNGRMAEAMNSLLAVNVAGYSKGDELSEGAQFSSECLDELPKNNPLIEQYSTPLAEALSKREEVLQEICAIWIHGEIPMRKHSPQSYDTEALILSGLLDPITPASWSLKTKEILPNSILVQRENWTHAPSLSDKCAKELVYKFFTGDRWNNEKPPC</sequence>
<gene>
    <name evidence="3" type="ORF">METZ01_LOCUS130970</name>
</gene>
<proteinExistence type="predicted"/>
<dbReference type="EMBL" id="UINC01018570">
    <property type="protein sequence ID" value="SVA78116.1"/>
    <property type="molecule type" value="Genomic_DNA"/>
</dbReference>
<evidence type="ECO:0008006" key="4">
    <source>
        <dbReference type="Google" id="ProtNLM"/>
    </source>
</evidence>
<feature type="domain" description="Peptidase S33 tripeptidyl aminopeptidase-like C-terminal" evidence="2">
    <location>
        <begin position="270"/>
        <end position="351"/>
    </location>
</feature>
<dbReference type="InterPro" id="IPR000073">
    <property type="entry name" value="AB_hydrolase_1"/>
</dbReference>
<dbReference type="SUPFAM" id="SSF53474">
    <property type="entry name" value="alpha/beta-Hydrolases"/>
    <property type="match status" value="1"/>
</dbReference>
<accession>A0A381YM34</accession>
<evidence type="ECO:0000313" key="3">
    <source>
        <dbReference type="EMBL" id="SVA78116.1"/>
    </source>
</evidence>